<dbReference type="InterPro" id="IPR018764">
    <property type="entry name" value="RskA_C"/>
</dbReference>
<comment type="subcellular location">
    <subcellularLocation>
        <location evidence="2">Cell membrane</location>
    </subcellularLocation>
    <subcellularLocation>
        <location evidence="1">Membrane</location>
        <topology evidence="1">Single-pass membrane protein</topology>
    </subcellularLocation>
</comment>
<protein>
    <recommendedName>
        <fullName evidence="10">Regulator of SigK</fullName>
    </recommendedName>
    <alternativeName>
        <fullName evidence="9">Sigma-K anti-sigma factor RskA</fullName>
    </alternativeName>
</protein>
<keyword evidence="3" id="KW-1003">Cell membrane</keyword>
<accession>A0ABT8GE08</accession>
<dbReference type="Pfam" id="PF10099">
    <property type="entry name" value="RskA_C"/>
    <property type="match status" value="1"/>
</dbReference>
<evidence type="ECO:0000313" key="14">
    <source>
        <dbReference type="EMBL" id="MDN4479666.1"/>
    </source>
</evidence>
<dbReference type="Pfam" id="PF13490">
    <property type="entry name" value="zf-HC2"/>
    <property type="match status" value="1"/>
</dbReference>
<evidence type="ECO:0000256" key="6">
    <source>
        <dbReference type="ARBA" id="ARBA00023015"/>
    </source>
</evidence>
<evidence type="ECO:0000256" key="11">
    <source>
        <dbReference type="SAM" id="Phobius"/>
    </source>
</evidence>
<keyword evidence="6" id="KW-0805">Transcription regulation</keyword>
<keyword evidence="7 11" id="KW-0472">Membrane</keyword>
<dbReference type="RefSeq" id="WP_301140846.1">
    <property type="nucleotide sequence ID" value="NZ_JAUHQA010000001.1"/>
</dbReference>
<dbReference type="InterPro" id="IPR051474">
    <property type="entry name" value="Anti-sigma-K/W_factor"/>
</dbReference>
<keyword evidence="4 11" id="KW-0812">Transmembrane</keyword>
<proteinExistence type="predicted"/>
<evidence type="ECO:0000313" key="15">
    <source>
        <dbReference type="Proteomes" id="UP001172708"/>
    </source>
</evidence>
<evidence type="ECO:0000259" key="13">
    <source>
        <dbReference type="Pfam" id="PF13490"/>
    </source>
</evidence>
<name>A0ABT8GE08_9MICO</name>
<evidence type="ECO:0000256" key="1">
    <source>
        <dbReference type="ARBA" id="ARBA00004167"/>
    </source>
</evidence>
<evidence type="ECO:0000256" key="8">
    <source>
        <dbReference type="ARBA" id="ARBA00023163"/>
    </source>
</evidence>
<sequence>MTIDPHSLVGAYAVDALEAPERALVEAHLDDCAECREELASFAAVTMAIADAHATAPPPFLRSRVMAAVGGTPQLTPARADARAFAAADARLETRAGVRPDALAADHAPAPAGRAGRAERSRARRWMPALLGAAASAVAVAIVAVGALNVGGGDDAAQIALEKDVMMVTSAPDAQSMDLDLGNGHVVASERMDGVALMGASAPMPTDGMEYQVWLVMDDGTAMPGPTFMPQDDGEYMAVVHMDLGDVTAVCITEEPAGGSTHPTMEPMLTVEL</sequence>
<keyword evidence="15" id="KW-1185">Reference proteome</keyword>
<evidence type="ECO:0000256" key="5">
    <source>
        <dbReference type="ARBA" id="ARBA00022989"/>
    </source>
</evidence>
<comment type="caution">
    <text evidence="14">The sequence shown here is derived from an EMBL/GenBank/DDBJ whole genome shotgun (WGS) entry which is preliminary data.</text>
</comment>
<feature type="domain" description="Putative zinc-finger" evidence="13">
    <location>
        <begin position="7"/>
        <end position="36"/>
    </location>
</feature>
<evidence type="ECO:0000256" key="4">
    <source>
        <dbReference type="ARBA" id="ARBA00022692"/>
    </source>
</evidence>
<feature type="transmembrane region" description="Helical" evidence="11">
    <location>
        <begin position="126"/>
        <end position="148"/>
    </location>
</feature>
<evidence type="ECO:0000256" key="10">
    <source>
        <dbReference type="ARBA" id="ARBA00030803"/>
    </source>
</evidence>
<evidence type="ECO:0000256" key="9">
    <source>
        <dbReference type="ARBA" id="ARBA00029829"/>
    </source>
</evidence>
<keyword evidence="8" id="KW-0804">Transcription</keyword>
<feature type="domain" description="Anti-sigma K factor RskA C-terminal" evidence="12">
    <location>
        <begin position="134"/>
        <end position="267"/>
    </location>
</feature>
<dbReference type="Gene3D" id="1.10.10.1320">
    <property type="entry name" value="Anti-sigma factor, zinc-finger domain"/>
    <property type="match status" value="1"/>
</dbReference>
<dbReference type="EMBL" id="JAUHQA010000001">
    <property type="protein sequence ID" value="MDN4479666.1"/>
    <property type="molecule type" value="Genomic_DNA"/>
</dbReference>
<evidence type="ECO:0000256" key="2">
    <source>
        <dbReference type="ARBA" id="ARBA00004236"/>
    </source>
</evidence>
<gene>
    <name evidence="14" type="ORF">QQX02_01835</name>
</gene>
<dbReference type="InterPro" id="IPR041916">
    <property type="entry name" value="Anti_sigma_zinc_sf"/>
</dbReference>
<evidence type="ECO:0000259" key="12">
    <source>
        <dbReference type="Pfam" id="PF10099"/>
    </source>
</evidence>
<dbReference type="Proteomes" id="UP001172708">
    <property type="component" value="Unassembled WGS sequence"/>
</dbReference>
<dbReference type="PANTHER" id="PTHR37461">
    <property type="entry name" value="ANTI-SIGMA-K FACTOR RSKA"/>
    <property type="match status" value="1"/>
</dbReference>
<evidence type="ECO:0000256" key="3">
    <source>
        <dbReference type="ARBA" id="ARBA00022475"/>
    </source>
</evidence>
<dbReference type="InterPro" id="IPR027383">
    <property type="entry name" value="Znf_put"/>
</dbReference>
<reference evidence="14" key="1">
    <citation type="submission" date="2023-06" db="EMBL/GenBank/DDBJ databases">
        <title>Egi l300058.</title>
        <authorList>
            <person name="Gao L."/>
            <person name="Fang B.-Z."/>
            <person name="Li W.-J."/>
        </authorList>
    </citation>
    <scope>NUCLEOTIDE SEQUENCE</scope>
    <source>
        <strain evidence="14">EGI L300058</strain>
    </source>
</reference>
<evidence type="ECO:0000256" key="7">
    <source>
        <dbReference type="ARBA" id="ARBA00023136"/>
    </source>
</evidence>
<dbReference type="PANTHER" id="PTHR37461:SF1">
    <property type="entry name" value="ANTI-SIGMA-K FACTOR RSKA"/>
    <property type="match status" value="1"/>
</dbReference>
<keyword evidence="5 11" id="KW-1133">Transmembrane helix</keyword>
<organism evidence="14 15">
    <name type="scientific">Demequina muriae</name>
    <dbReference type="NCBI Taxonomy" id="3051664"/>
    <lineage>
        <taxon>Bacteria</taxon>
        <taxon>Bacillati</taxon>
        <taxon>Actinomycetota</taxon>
        <taxon>Actinomycetes</taxon>
        <taxon>Micrococcales</taxon>
        <taxon>Demequinaceae</taxon>
        <taxon>Demequina</taxon>
    </lineage>
</organism>